<gene>
    <name evidence="10" type="ORF">BCR34DRAFT_497625</name>
</gene>
<dbReference type="InterPro" id="IPR020806">
    <property type="entry name" value="PKS_PP-bd"/>
</dbReference>
<dbReference type="InterPro" id="IPR014031">
    <property type="entry name" value="Ketoacyl_synth_C"/>
</dbReference>
<dbReference type="InterPro" id="IPR001227">
    <property type="entry name" value="Ac_transferase_dom_sf"/>
</dbReference>
<evidence type="ECO:0000256" key="6">
    <source>
        <dbReference type="PROSITE-ProRule" id="PRU01363"/>
    </source>
</evidence>
<dbReference type="InterPro" id="IPR020843">
    <property type="entry name" value="ER"/>
</dbReference>
<proteinExistence type="predicted"/>
<dbReference type="PROSITE" id="PS50075">
    <property type="entry name" value="CARRIER"/>
    <property type="match status" value="1"/>
</dbReference>
<dbReference type="Pfam" id="PF22621">
    <property type="entry name" value="CurL-like_PKS_C"/>
    <property type="match status" value="1"/>
</dbReference>
<feature type="region of interest" description="N-terminal hotdog fold" evidence="6">
    <location>
        <begin position="969"/>
        <end position="1102"/>
    </location>
</feature>
<keyword evidence="5" id="KW-0511">Multifunctional enzyme</keyword>
<dbReference type="InterPro" id="IPR016039">
    <property type="entry name" value="Thiolase-like"/>
</dbReference>
<feature type="active site" description="Proton acceptor; for dehydratase activity" evidence="6">
    <location>
        <position position="1001"/>
    </location>
</feature>
<dbReference type="SUPFAM" id="SSF51735">
    <property type="entry name" value="NAD(P)-binding Rossmann-fold domains"/>
    <property type="match status" value="2"/>
</dbReference>
<dbReference type="InterPro" id="IPR032821">
    <property type="entry name" value="PKS_assoc"/>
</dbReference>
<dbReference type="GO" id="GO:0004315">
    <property type="term" value="F:3-oxoacyl-[acyl-carrier-protein] synthase activity"/>
    <property type="evidence" value="ECO:0007669"/>
    <property type="project" value="InterPro"/>
</dbReference>
<evidence type="ECO:0000259" key="9">
    <source>
        <dbReference type="PROSITE" id="PS52019"/>
    </source>
</evidence>
<dbReference type="PANTHER" id="PTHR43775">
    <property type="entry name" value="FATTY ACID SYNTHASE"/>
    <property type="match status" value="1"/>
</dbReference>
<feature type="region of interest" description="C-terminal hotdog fold" evidence="6">
    <location>
        <begin position="1128"/>
        <end position="1282"/>
    </location>
</feature>
<dbReference type="Gene3D" id="3.40.50.720">
    <property type="entry name" value="NAD(P)-binding Rossmann-like Domain"/>
    <property type="match status" value="2"/>
</dbReference>
<evidence type="ECO:0000256" key="2">
    <source>
        <dbReference type="ARBA" id="ARBA00022553"/>
    </source>
</evidence>
<dbReference type="GO" id="GO:0006633">
    <property type="term" value="P:fatty acid biosynthetic process"/>
    <property type="evidence" value="ECO:0007669"/>
    <property type="project" value="InterPro"/>
</dbReference>
<dbReference type="GO" id="GO:0004312">
    <property type="term" value="F:fatty acid synthase activity"/>
    <property type="evidence" value="ECO:0007669"/>
    <property type="project" value="TreeGrafter"/>
</dbReference>
<dbReference type="InterPro" id="IPR020807">
    <property type="entry name" value="PKS_DH"/>
</dbReference>
<dbReference type="InterPro" id="IPR009081">
    <property type="entry name" value="PP-bd_ACP"/>
</dbReference>
<dbReference type="InterPro" id="IPR049551">
    <property type="entry name" value="PKS_DH_C"/>
</dbReference>
<evidence type="ECO:0000256" key="3">
    <source>
        <dbReference type="ARBA" id="ARBA00022679"/>
    </source>
</evidence>
<dbReference type="PROSITE" id="PS52019">
    <property type="entry name" value="PKS_MFAS_DH"/>
    <property type="match status" value="1"/>
</dbReference>
<reference evidence="10 11" key="1">
    <citation type="submission" date="2016-07" db="EMBL/GenBank/DDBJ databases">
        <title>Pervasive Adenine N6-methylation of Active Genes in Fungi.</title>
        <authorList>
            <consortium name="DOE Joint Genome Institute"/>
            <person name="Mondo S.J."/>
            <person name="Dannebaum R.O."/>
            <person name="Kuo R.C."/>
            <person name="Labutti K."/>
            <person name="Haridas S."/>
            <person name="Kuo A."/>
            <person name="Salamov A."/>
            <person name="Ahrendt S.R."/>
            <person name="Lipzen A."/>
            <person name="Sullivan W."/>
            <person name="Andreopoulos W.B."/>
            <person name="Clum A."/>
            <person name="Lindquist E."/>
            <person name="Daum C."/>
            <person name="Ramamoorthy G.K."/>
            <person name="Gryganskyi A."/>
            <person name="Culley D."/>
            <person name="Magnuson J.K."/>
            <person name="James T.Y."/>
            <person name="O'Malley M.A."/>
            <person name="Stajich J.E."/>
            <person name="Spatafora J.W."/>
            <person name="Visel A."/>
            <person name="Grigoriev I.V."/>
        </authorList>
    </citation>
    <scope>NUCLEOTIDE SEQUENCE [LARGE SCALE GENOMIC DNA]</scope>
    <source>
        <strain evidence="10 11">CBS 115471</strain>
    </source>
</reference>
<feature type="domain" description="Carrier" evidence="7">
    <location>
        <begin position="2150"/>
        <end position="2227"/>
    </location>
</feature>
<dbReference type="STRING" id="1231657.A0A1Y1YF16"/>
<dbReference type="Pfam" id="PF21089">
    <property type="entry name" value="PKS_DH_N"/>
    <property type="match status" value="1"/>
</dbReference>
<name>A0A1Y1YF16_9PLEO</name>
<keyword evidence="3" id="KW-0808">Transferase</keyword>
<dbReference type="InterPro" id="IPR049900">
    <property type="entry name" value="PKS_mFAS_DH"/>
</dbReference>
<dbReference type="Gene3D" id="3.40.366.10">
    <property type="entry name" value="Malonyl-Coenzyme A Acyl Carrier Protein, domain 2"/>
    <property type="match status" value="1"/>
</dbReference>
<dbReference type="Gene3D" id="3.90.180.10">
    <property type="entry name" value="Medium-chain alcohol dehydrogenases, catalytic domain"/>
    <property type="match status" value="1"/>
</dbReference>
<dbReference type="SMART" id="SM00823">
    <property type="entry name" value="PKS_PP"/>
    <property type="match status" value="1"/>
</dbReference>
<keyword evidence="11" id="KW-1185">Reference proteome</keyword>
<dbReference type="GO" id="GO:0030639">
    <property type="term" value="P:polyketide biosynthetic process"/>
    <property type="evidence" value="ECO:0007669"/>
    <property type="project" value="UniProtKB-ARBA"/>
</dbReference>
<organism evidence="10 11">
    <name type="scientific">Clohesyomyces aquaticus</name>
    <dbReference type="NCBI Taxonomy" id="1231657"/>
    <lineage>
        <taxon>Eukaryota</taxon>
        <taxon>Fungi</taxon>
        <taxon>Dikarya</taxon>
        <taxon>Ascomycota</taxon>
        <taxon>Pezizomycotina</taxon>
        <taxon>Dothideomycetes</taxon>
        <taxon>Pleosporomycetidae</taxon>
        <taxon>Pleosporales</taxon>
        <taxon>Lindgomycetaceae</taxon>
        <taxon>Clohesyomyces</taxon>
    </lineage>
</organism>
<dbReference type="InterPro" id="IPR014043">
    <property type="entry name" value="Acyl_transferase_dom"/>
</dbReference>
<protein>
    <submittedName>
        <fullName evidence="10">Uncharacterized protein</fullName>
    </submittedName>
</protein>
<dbReference type="Pfam" id="PF23114">
    <property type="entry name" value="NAD-bd_HRPKS_sdrA"/>
    <property type="match status" value="1"/>
</dbReference>
<dbReference type="Pfam" id="PF16197">
    <property type="entry name" value="KAsynt_C_assoc"/>
    <property type="match status" value="1"/>
</dbReference>
<dbReference type="Pfam" id="PF00109">
    <property type="entry name" value="ketoacyl-synt"/>
    <property type="match status" value="1"/>
</dbReference>
<dbReference type="SUPFAM" id="SSF52151">
    <property type="entry name" value="FabD/lysophospholipase-like"/>
    <property type="match status" value="1"/>
</dbReference>
<feature type="domain" description="Ketosynthase family 3 (KS3)" evidence="8">
    <location>
        <begin position="18"/>
        <end position="443"/>
    </location>
</feature>
<dbReference type="InterPro" id="IPR056501">
    <property type="entry name" value="NAD-bd_HRPKS_sdrA"/>
</dbReference>
<dbReference type="InterPro" id="IPR016036">
    <property type="entry name" value="Malonyl_transacylase_ACP-bd"/>
</dbReference>
<keyword evidence="4" id="KW-0560">Oxidoreductase</keyword>
<dbReference type="InterPro" id="IPR036736">
    <property type="entry name" value="ACP-like_sf"/>
</dbReference>
<dbReference type="CDD" id="cd00833">
    <property type="entry name" value="PKS"/>
    <property type="match status" value="1"/>
</dbReference>
<dbReference type="InterPro" id="IPR020841">
    <property type="entry name" value="PKS_Beta-ketoAc_synthase_dom"/>
</dbReference>
<dbReference type="SUPFAM" id="SSF50129">
    <property type="entry name" value="GroES-like"/>
    <property type="match status" value="1"/>
</dbReference>
<keyword evidence="2" id="KW-0597">Phosphoprotein</keyword>
<dbReference type="Pfam" id="PF02801">
    <property type="entry name" value="Ketoacyl-synt_C"/>
    <property type="match status" value="1"/>
</dbReference>
<dbReference type="InterPro" id="IPR014030">
    <property type="entry name" value="Ketoacyl_synth_N"/>
</dbReference>
<dbReference type="Gene3D" id="3.30.70.3290">
    <property type="match status" value="1"/>
</dbReference>
<dbReference type="InterPro" id="IPR049552">
    <property type="entry name" value="PKS_DH_N"/>
</dbReference>
<dbReference type="InterPro" id="IPR016035">
    <property type="entry name" value="Acyl_Trfase/lysoPLipase"/>
</dbReference>
<dbReference type="SMART" id="SM00825">
    <property type="entry name" value="PKS_KS"/>
    <property type="match status" value="1"/>
</dbReference>
<dbReference type="OrthoDB" id="329835at2759"/>
<keyword evidence="1" id="KW-0596">Phosphopantetheine</keyword>
<evidence type="ECO:0000256" key="5">
    <source>
        <dbReference type="ARBA" id="ARBA00023268"/>
    </source>
</evidence>
<dbReference type="PANTHER" id="PTHR43775:SF29">
    <property type="entry name" value="ASPERFURANONE POLYKETIDE SYNTHASE AFOG-RELATED"/>
    <property type="match status" value="1"/>
</dbReference>
<evidence type="ECO:0000259" key="8">
    <source>
        <dbReference type="PROSITE" id="PS52004"/>
    </source>
</evidence>
<dbReference type="EMBL" id="MCFA01000252">
    <property type="protein sequence ID" value="ORX96602.1"/>
    <property type="molecule type" value="Genomic_DNA"/>
</dbReference>
<dbReference type="Gene3D" id="3.40.47.10">
    <property type="match status" value="1"/>
</dbReference>
<dbReference type="Pfam" id="PF23297">
    <property type="entry name" value="ACP_SdgA_C"/>
    <property type="match status" value="1"/>
</dbReference>
<dbReference type="SMART" id="SM00827">
    <property type="entry name" value="PKS_AT"/>
    <property type="match status" value="1"/>
</dbReference>
<dbReference type="InterPro" id="IPR050091">
    <property type="entry name" value="PKS_NRPS_Biosynth_Enz"/>
</dbReference>
<accession>A0A1Y1YF16</accession>
<dbReference type="SMART" id="SM00829">
    <property type="entry name" value="PKS_ER"/>
    <property type="match status" value="1"/>
</dbReference>
<dbReference type="SMART" id="SM00826">
    <property type="entry name" value="PKS_DH"/>
    <property type="match status" value="1"/>
</dbReference>
<evidence type="ECO:0000313" key="11">
    <source>
        <dbReference type="Proteomes" id="UP000193144"/>
    </source>
</evidence>
<dbReference type="SUPFAM" id="SSF53901">
    <property type="entry name" value="Thiolase-like"/>
    <property type="match status" value="1"/>
</dbReference>
<comment type="caution">
    <text evidence="10">The sequence shown here is derived from an EMBL/GenBank/DDBJ whole genome shotgun (WGS) entry which is preliminary data.</text>
</comment>
<dbReference type="InterPro" id="IPR042104">
    <property type="entry name" value="PKS_dehydratase_sf"/>
</dbReference>
<dbReference type="GO" id="GO:0016491">
    <property type="term" value="F:oxidoreductase activity"/>
    <property type="evidence" value="ECO:0007669"/>
    <property type="project" value="UniProtKB-KW"/>
</dbReference>
<evidence type="ECO:0000256" key="4">
    <source>
        <dbReference type="ARBA" id="ARBA00023002"/>
    </source>
</evidence>
<dbReference type="SMART" id="SM00822">
    <property type="entry name" value="PKS_KR"/>
    <property type="match status" value="1"/>
</dbReference>
<dbReference type="Proteomes" id="UP000193144">
    <property type="component" value="Unassembled WGS sequence"/>
</dbReference>
<dbReference type="SUPFAM" id="SSF55048">
    <property type="entry name" value="Probable ACP-binding domain of malonyl-CoA ACP transacylase"/>
    <property type="match status" value="1"/>
</dbReference>
<dbReference type="CDD" id="cd05195">
    <property type="entry name" value="enoyl_red"/>
    <property type="match status" value="1"/>
</dbReference>
<dbReference type="InterPro" id="IPR006162">
    <property type="entry name" value="Ppantetheine_attach_site"/>
</dbReference>
<dbReference type="PROSITE" id="PS52004">
    <property type="entry name" value="KS3_2"/>
    <property type="match status" value="1"/>
</dbReference>
<dbReference type="Pfam" id="PF00698">
    <property type="entry name" value="Acyl_transf_1"/>
    <property type="match status" value="1"/>
</dbReference>
<dbReference type="Gene3D" id="3.10.129.110">
    <property type="entry name" value="Polyketide synthase dehydratase"/>
    <property type="match status" value="1"/>
</dbReference>
<dbReference type="Pfam" id="PF08659">
    <property type="entry name" value="KR"/>
    <property type="match status" value="1"/>
</dbReference>
<dbReference type="InterPro" id="IPR057326">
    <property type="entry name" value="KR_dom"/>
</dbReference>
<dbReference type="InterPro" id="IPR018201">
    <property type="entry name" value="Ketoacyl_synth_AS"/>
</dbReference>
<feature type="active site" description="Proton donor; for dehydratase activity" evidence="6">
    <location>
        <position position="1194"/>
    </location>
</feature>
<dbReference type="PROSITE" id="PS00606">
    <property type="entry name" value="KS3_1"/>
    <property type="match status" value="1"/>
</dbReference>
<dbReference type="Pfam" id="PF14765">
    <property type="entry name" value="PS-DH"/>
    <property type="match status" value="1"/>
</dbReference>
<sequence length="2241" mass="243687">MPYTTGPMPSSAAGYDPSEPIAVVGMAMRFPGGSTDSKRFWDMLQHGRSAHGPVPKSRFNIDGYYHPDGARTGSINIKGSYFLEEDPLCFDAPFFSMTANEANGTDGQQRLMLEVAYETLENAGIPMHSVVGSKTGVYVGCFTKDFESIGGRDPFGGPFYAATGNGQSMLSNRLSWFFDLRGPSFTIDTACSSSLYAVHLACQSLRMGETTMAIVGGTNLIYDVTYMRDMVTMTFLSPDGICHSFDHRANGYARGEGVGGICLKTVKRALADGDTIRAVIRGSGLNQDGKTPGITMPSPEAQADLIRSTYASAGLSLDKTAYFEAHGTGTAIGDPYELSALGATLGKARSSENPIFVGSVKTNIGHLEGCAGLAGLIKTVLILENGKIPPLAGFEQANPRLKLDEWNVILPERLFAWPNSGLRRASINSFGYGGANAHVIMDDAPNYLEESELQELHQTVECGFDSDETSQSSVLPAIAECSGVTGPEHKLFIFSSADQTGLQRLATIYLAFLENECDSFLCPKFIMNLAYTLASRRSFLDHRSFVVASSRLELIQQLQDGLPKRRRIAKSNNTLFIFSGQGAQWPNMGKELITYHTYRESLERSQSALLELGSPWRLIEELFAFKERSRIDSPEFSQPICTALQLALVDLLNSWGVIPKSVVGHSSGEIAAAYTAGLISHEDAMKVAYFRGVYSADVNRRRSGAHGAMMAVGLSAEACFPLMTQVPDDSVVLACINSPSSVTLSGDEDSIVELEALLNKTEVFARRLRVQTAYHSHHMQAISQDYSESLGTIIAPQAPPSGVTMFSTVTAAPVNQDDINSEYWVSNLLSPVRFSEAVRAVLTQPLNTKSRRKVFVPYSAIIECGPAEVMKGPLNQILISIDEKLVSTALYVSMLSRGQDAEVTSMKAAGRLWAQGIQVKLSEVNFPGSDSTIHKTLVDLPPYPWHHQKRYYHESSWGKTYRHLSKPRTDLLGIRLDNQNPDEPRWHNWIKLAEQPWLSDHRVQQQILYPGAAMVTMAFEAARELVDSGRTLKAVQADNIVFKRGLVISNGEDAPEVAIHLRPANNRRDSVRSWRFAVFSRPIGENWQETCTGEVSLIYVSDLDQVQAETCKWHADLDLLHRIRKRASRTIAPDTFYKLFDRKMNLQYGPWHRNVTKCIAGVGEGLGTVRIPDTKSCMPARFEYPHLIHPATLDSVFHMQALGYLHSLSGDESLIPISIASIYVAADVPTSPGAELLGYSKGAQGSSGDTVGDIVLSDDGWSSPKVVVRGFLSRDMSVSAPQSSAPDTRSKKCTWVGWVDFHFRNGPRVSLSTEGDEATGSVEQLAQVEFSQVTILYQAGASDDVLNLMSGLTKILNALSLRVKTVIYSDLTTETLPKAVDKVVISLVEAEKPAIATWDEKGFARFKSLSVHAEALLWITRGGGAITDSDLQFHVTTGLLRTIRVERPQLKLPHLDLDPETSLAMPETAVAIVDAFKASILNQARITEQEFAEIGGKLFVPRLQTQDSFHVELSRGNHQNVVEQSMESIGRHLQGAVTNGGEDIIWSDNAVFEKAIAADEVDVRIFVISLGRSSRSRDPIHGIDAAGEVIAVGAHVEDLSVGYRVVICGLNGLETHTRIHKTLVRRIPNSMSLNVATGLPSALCTAQAALIGSANLQPGETVLICAFPGVLQQILIRIATHVGARVLVTTETGSNRRILEQNFSIPGEYTFGSVLSDTTWKTLECIGAPHGVDVIVDEIGDAKEQAIAHLADFGRYIFCGKNNSTKIAIGSVRNATLAVVDIEHMKHSAPSRLAKTFSRGWELVKDGTLANFIAGEEFRVSDFKETGDYMYSEDCAGGAILILSPDDTISVLPPAPNQLKLDPKATYVLSGGLGGIGRSIAEMMFAVGARNISFLSRSGATSPEARSLLNSLQYRGCNAQAYACDITSATAVETFAESALERGETIKGVVQCAMVLRDSMFDNMTFSQWTDSLSPKVQGTWNLHRFLGTDVDFFIMLSSMAGIIGNPGQANYSAAGTYQDALSKHRRAKGMVSTTIDLGIVSDVGYIAENPEEFERLAYLENLFISERDLHLIVAAAMLGETQDGEAVPAQLVTGVGKELLIGGSVGNAMSSDLKYVHLHDASAAGGSSLDASEDEEIQTDLKAAETVIAASKIVEGVLAKNLGRALTMEKDDIDLERPIFAYGVDSLVAVEIRNMIFRSIKADVSVFDVMSNLSIAQLAVRIVGKSKLVSAEVAMEAMQE</sequence>
<dbReference type="GO" id="GO:0031177">
    <property type="term" value="F:phosphopantetheine binding"/>
    <property type="evidence" value="ECO:0007669"/>
    <property type="project" value="InterPro"/>
</dbReference>
<dbReference type="PROSITE" id="PS00012">
    <property type="entry name" value="PHOSPHOPANTETHEINE"/>
    <property type="match status" value="1"/>
</dbReference>
<evidence type="ECO:0000313" key="10">
    <source>
        <dbReference type="EMBL" id="ORX96602.1"/>
    </source>
</evidence>
<evidence type="ECO:0000256" key="1">
    <source>
        <dbReference type="ARBA" id="ARBA00022450"/>
    </source>
</evidence>
<dbReference type="SUPFAM" id="SSF47336">
    <property type="entry name" value="ACP-like"/>
    <property type="match status" value="1"/>
</dbReference>
<dbReference type="Gene3D" id="1.10.1200.10">
    <property type="entry name" value="ACP-like"/>
    <property type="match status" value="1"/>
</dbReference>
<feature type="domain" description="PKS/mFAS DH" evidence="9">
    <location>
        <begin position="969"/>
        <end position="1282"/>
    </location>
</feature>
<evidence type="ECO:0000259" key="7">
    <source>
        <dbReference type="PROSITE" id="PS50075"/>
    </source>
</evidence>
<dbReference type="InterPro" id="IPR013968">
    <property type="entry name" value="PKS_KR"/>
</dbReference>
<dbReference type="InterPro" id="IPR036291">
    <property type="entry name" value="NAD(P)-bd_dom_sf"/>
</dbReference>
<dbReference type="InterPro" id="IPR011032">
    <property type="entry name" value="GroES-like_sf"/>
</dbReference>